<feature type="binding site" evidence="6">
    <location>
        <begin position="6"/>
        <end position="11"/>
    </location>
    <ligand>
        <name>NADP(+)</name>
        <dbReference type="ChEBI" id="CHEBI:58349"/>
    </ligand>
</feature>
<sequence>MNVLFIGYGRMGSAIGEAWLATGLVDAISAVDPHQHPGLRATLYPDLQAVTQQPFDLIVIAVKPDKVCSVAASLPDAICKGAVVISVAAGITTEALDHALSRRCPVIRAMPNTPVLVNAGCTGLYADARLDDARRALVSQLFDSVGRSYWLEQERLLDAVTAISGSGPAYYHLFSEALAQAGVLLGLAPQLALDLASQTALGAARQQTREDANIVDLRTAVTSPNGTTAAAIGVFEQDQALRHLIEAATQAAYRRSQELSADANTGG</sequence>
<reference evidence="9 10" key="1">
    <citation type="submission" date="2019-09" db="EMBL/GenBank/DDBJ databases">
        <authorList>
            <person name="Chandra G."/>
            <person name="Truman W A."/>
        </authorList>
    </citation>
    <scope>NUCLEOTIDE SEQUENCE [LARGE SCALE GENOMIC DNA]</scope>
    <source>
        <strain evidence="9">PS723</strain>
    </source>
</reference>
<organism evidence="9 10">
    <name type="scientific">Pseudomonas fluorescens</name>
    <dbReference type="NCBI Taxonomy" id="294"/>
    <lineage>
        <taxon>Bacteria</taxon>
        <taxon>Pseudomonadati</taxon>
        <taxon>Pseudomonadota</taxon>
        <taxon>Gammaproteobacteria</taxon>
        <taxon>Pseudomonadales</taxon>
        <taxon>Pseudomonadaceae</taxon>
        <taxon>Pseudomonas</taxon>
    </lineage>
</organism>
<evidence type="ECO:0000259" key="7">
    <source>
        <dbReference type="Pfam" id="PF03807"/>
    </source>
</evidence>
<dbReference type="SUPFAM" id="SSF51735">
    <property type="entry name" value="NAD(P)-binding Rossmann-fold domains"/>
    <property type="match status" value="1"/>
</dbReference>
<keyword evidence="2 4" id="KW-0521">NADP</keyword>
<comment type="function">
    <text evidence="4">Catalyzes the reduction of 1-pyrroline-5-carboxylate (PCA) to L-proline.</text>
</comment>
<comment type="catalytic activity">
    <reaction evidence="4">
        <text>L-proline + NAD(+) = (S)-1-pyrroline-5-carboxylate + NADH + 2 H(+)</text>
        <dbReference type="Rhea" id="RHEA:14105"/>
        <dbReference type="ChEBI" id="CHEBI:15378"/>
        <dbReference type="ChEBI" id="CHEBI:17388"/>
        <dbReference type="ChEBI" id="CHEBI:57540"/>
        <dbReference type="ChEBI" id="CHEBI:57945"/>
        <dbReference type="ChEBI" id="CHEBI:60039"/>
        <dbReference type="EC" id="1.5.1.2"/>
    </reaction>
</comment>
<dbReference type="EMBL" id="CABVHY010000040">
    <property type="protein sequence ID" value="VVO40511.1"/>
    <property type="molecule type" value="Genomic_DNA"/>
</dbReference>
<dbReference type="InterPro" id="IPR008927">
    <property type="entry name" value="6-PGluconate_DH-like_C_sf"/>
</dbReference>
<dbReference type="Gene3D" id="3.40.50.720">
    <property type="entry name" value="NAD(P)-binding Rossmann-like Domain"/>
    <property type="match status" value="1"/>
</dbReference>
<dbReference type="GO" id="GO:0004735">
    <property type="term" value="F:pyrroline-5-carboxylate reductase activity"/>
    <property type="evidence" value="ECO:0007669"/>
    <property type="project" value="UniProtKB-UniRule"/>
</dbReference>
<dbReference type="PANTHER" id="PTHR11645:SF0">
    <property type="entry name" value="PYRROLINE-5-CARBOXYLATE REDUCTASE 3"/>
    <property type="match status" value="1"/>
</dbReference>
<evidence type="ECO:0000256" key="3">
    <source>
        <dbReference type="ARBA" id="ARBA00023002"/>
    </source>
</evidence>
<keyword evidence="4" id="KW-0641">Proline biosynthesis</keyword>
<dbReference type="GO" id="GO:0005737">
    <property type="term" value="C:cytoplasm"/>
    <property type="evidence" value="ECO:0007669"/>
    <property type="project" value="UniProtKB-SubCell"/>
</dbReference>
<dbReference type="InterPro" id="IPR000304">
    <property type="entry name" value="Pyrroline-COOH_reductase"/>
</dbReference>
<evidence type="ECO:0000256" key="5">
    <source>
        <dbReference type="NCBIfam" id="TIGR00112"/>
    </source>
</evidence>
<evidence type="ECO:0000256" key="1">
    <source>
        <dbReference type="ARBA" id="ARBA00005525"/>
    </source>
</evidence>
<keyword evidence="4" id="KW-0028">Amino-acid biosynthesis</keyword>
<dbReference type="Pfam" id="PF03807">
    <property type="entry name" value="F420_oxidored"/>
    <property type="match status" value="1"/>
</dbReference>
<dbReference type="InterPro" id="IPR029036">
    <property type="entry name" value="P5CR_dimer"/>
</dbReference>
<feature type="domain" description="Pyrroline-5-carboxylate reductase dimerisation" evidence="8">
    <location>
        <begin position="154"/>
        <end position="259"/>
    </location>
</feature>
<dbReference type="SUPFAM" id="SSF48179">
    <property type="entry name" value="6-phosphogluconate dehydrogenase C-terminal domain-like"/>
    <property type="match status" value="1"/>
</dbReference>
<evidence type="ECO:0000256" key="4">
    <source>
        <dbReference type="HAMAP-Rule" id="MF_01925"/>
    </source>
</evidence>
<keyword evidence="3 4" id="KW-0560">Oxidoreductase</keyword>
<dbReference type="OrthoDB" id="9805754at2"/>
<feature type="domain" description="Pyrroline-5-carboxylate reductase catalytic N-terminal" evidence="7">
    <location>
        <begin position="3"/>
        <end position="90"/>
    </location>
</feature>
<comment type="similarity">
    <text evidence="1 4">Belongs to the pyrroline-5-carboxylate reductase family.</text>
</comment>
<dbReference type="PANTHER" id="PTHR11645">
    <property type="entry name" value="PYRROLINE-5-CARBOXYLATE REDUCTASE"/>
    <property type="match status" value="1"/>
</dbReference>
<dbReference type="PIRSF" id="PIRSF000193">
    <property type="entry name" value="Pyrrol-5-carb_rd"/>
    <property type="match status" value="1"/>
</dbReference>
<gene>
    <name evidence="9" type="primary">proC_1</name>
    <name evidence="4" type="synonym">proC</name>
    <name evidence="9" type="ORF">PS723_05792</name>
</gene>
<dbReference type="RefSeq" id="WP_150806996.1">
    <property type="nucleotide sequence ID" value="NZ_CABVHY010000040.1"/>
</dbReference>
<dbReference type="UniPathway" id="UPA00098">
    <property type="reaction ID" value="UER00361"/>
</dbReference>
<dbReference type="InterPro" id="IPR028939">
    <property type="entry name" value="P5C_Rdtase_cat_N"/>
</dbReference>
<evidence type="ECO:0000256" key="2">
    <source>
        <dbReference type="ARBA" id="ARBA00022857"/>
    </source>
</evidence>
<comment type="pathway">
    <text evidence="4">Amino-acid biosynthesis; L-proline biosynthesis; L-proline from L-glutamate 5-semialdehyde: step 1/1.</text>
</comment>
<dbReference type="InterPro" id="IPR036291">
    <property type="entry name" value="NAD(P)-bd_dom_sf"/>
</dbReference>
<dbReference type="Gene3D" id="1.10.3730.10">
    <property type="entry name" value="ProC C-terminal domain-like"/>
    <property type="match status" value="1"/>
</dbReference>
<dbReference type="FunFam" id="1.10.3730.10:FF:000001">
    <property type="entry name" value="Pyrroline-5-carboxylate reductase"/>
    <property type="match status" value="1"/>
</dbReference>
<proteinExistence type="inferred from homology"/>
<dbReference type="Proteomes" id="UP000379480">
    <property type="component" value="Unassembled WGS sequence"/>
</dbReference>
<dbReference type="HAMAP" id="MF_01925">
    <property type="entry name" value="P5C_reductase"/>
    <property type="match status" value="1"/>
</dbReference>
<dbReference type="NCBIfam" id="TIGR00112">
    <property type="entry name" value="proC"/>
    <property type="match status" value="1"/>
</dbReference>
<evidence type="ECO:0000256" key="6">
    <source>
        <dbReference type="PIRSR" id="PIRSR000193-1"/>
    </source>
</evidence>
<name>A0A5E7FM24_PSEFL</name>
<comment type="catalytic activity">
    <reaction evidence="4">
        <text>L-proline + NADP(+) = (S)-1-pyrroline-5-carboxylate + NADPH + 2 H(+)</text>
        <dbReference type="Rhea" id="RHEA:14109"/>
        <dbReference type="ChEBI" id="CHEBI:15378"/>
        <dbReference type="ChEBI" id="CHEBI:17388"/>
        <dbReference type="ChEBI" id="CHEBI:57783"/>
        <dbReference type="ChEBI" id="CHEBI:58349"/>
        <dbReference type="ChEBI" id="CHEBI:60039"/>
        <dbReference type="EC" id="1.5.1.2"/>
    </reaction>
</comment>
<evidence type="ECO:0000313" key="10">
    <source>
        <dbReference type="Proteomes" id="UP000379480"/>
    </source>
</evidence>
<evidence type="ECO:0000313" key="9">
    <source>
        <dbReference type="EMBL" id="VVO40511.1"/>
    </source>
</evidence>
<dbReference type="GO" id="GO:0055129">
    <property type="term" value="P:L-proline biosynthetic process"/>
    <property type="evidence" value="ECO:0007669"/>
    <property type="project" value="UniProtKB-UniRule"/>
</dbReference>
<comment type="subcellular location">
    <subcellularLocation>
        <location evidence="4">Cytoplasm</location>
    </subcellularLocation>
</comment>
<evidence type="ECO:0000259" key="8">
    <source>
        <dbReference type="Pfam" id="PF14748"/>
    </source>
</evidence>
<feature type="binding site" evidence="6">
    <location>
        <begin position="61"/>
        <end position="64"/>
    </location>
    <ligand>
        <name>NADP(+)</name>
        <dbReference type="ChEBI" id="CHEBI:58349"/>
    </ligand>
</feature>
<dbReference type="EC" id="1.5.1.2" evidence="4 5"/>
<dbReference type="AlphaFoldDB" id="A0A5E7FM24"/>
<keyword evidence="4" id="KW-0963">Cytoplasm</keyword>
<dbReference type="Pfam" id="PF14748">
    <property type="entry name" value="P5CR_dimer"/>
    <property type="match status" value="1"/>
</dbReference>
<protein>
    <recommendedName>
        <fullName evidence="4 5">Pyrroline-5-carboxylate reductase</fullName>
        <shortName evidence="4">P5C reductase</shortName>
        <shortName evidence="4">P5CR</shortName>
        <ecNumber evidence="4 5">1.5.1.2</ecNumber>
    </recommendedName>
    <alternativeName>
        <fullName evidence="4">PCA reductase</fullName>
    </alternativeName>
</protein>
<accession>A0A5E7FM24</accession>